<evidence type="ECO:0000313" key="3">
    <source>
        <dbReference type="Proteomes" id="UP000604241"/>
    </source>
</evidence>
<name>A0ABR8QI27_9CELL</name>
<evidence type="ECO:0000256" key="1">
    <source>
        <dbReference type="SAM" id="Phobius"/>
    </source>
</evidence>
<protein>
    <recommendedName>
        <fullName evidence="4">Secreted protein</fullName>
    </recommendedName>
</protein>
<sequence>MMFTFLRRAVATVLVAAGLVLTSTGVVTGVDDHVVPGALVLVLGGVAVLLYRHLDRPRPVVPVVRAVPSAVRVAPSVPAQRSAPHCAGPAPRVTSAGASPLTAPALGTVGRWNASATRAAGPVRGGVRHCVMPRGGLPHQRHASDGS</sequence>
<evidence type="ECO:0008006" key="4">
    <source>
        <dbReference type="Google" id="ProtNLM"/>
    </source>
</evidence>
<keyword evidence="3" id="KW-1185">Reference proteome</keyword>
<feature type="transmembrane region" description="Helical" evidence="1">
    <location>
        <begin position="34"/>
        <end position="51"/>
    </location>
</feature>
<accession>A0ABR8QI27</accession>
<keyword evidence="1" id="KW-1133">Transmembrane helix</keyword>
<reference evidence="2 3" key="1">
    <citation type="submission" date="2020-08" db="EMBL/GenBank/DDBJ databases">
        <title>A Genomic Blueprint of the Chicken Gut Microbiome.</title>
        <authorList>
            <person name="Gilroy R."/>
            <person name="Ravi A."/>
            <person name="Getino M."/>
            <person name="Pursley I."/>
            <person name="Horton D.L."/>
            <person name="Alikhan N.-F."/>
            <person name="Baker D."/>
            <person name="Gharbi K."/>
            <person name="Hall N."/>
            <person name="Watson M."/>
            <person name="Adriaenssens E.M."/>
            <person name="Foster-Nyarko E."/>
            <person name="Jarju S."/>
            <person name="Secka A."/>
            <person name="Antonio M."/>
            <person name="Oren A."/>
            <person name="Chaudhuri R."/>
            <person name="La Ragione R.M."/>
            <person name="Hildebrand F."/>
            <person name="Pallen M.J."/>
        </authorList>
    </citation>
    <scope>NUCLEOTIDE SEQUENCE [LARGE SCALE GENOMIC DNA]</scope>
    <source>
        <strain evidence="2 3">Sa3CUA2</strain>
    </source>
</reference>
<dbReference type="RefSeq" id="WP_225215564.1">
    <property type="nucleotide sequence ID" value="NZ_JACSQV010000019.1"/>
</dbReference>
<organism evidence="2 3">
    <name type="scientific">Cellulomonas avistercoris</name>
    <dbReference type="NCBI Taxonomy" id="2762242"/>
    <lineage>
        <taxon>Bacteria</taxon>
        <taxon>Bacillati</taxon>
        <taxon>Actinomycetota</taxon>
        <taxon>Actinomycetes</taxon>
        <taxon>Micrococcales</taxon>
        <taxon>Cellulomonadaceae</taxon>
        <taxon>Cellulomonas</taxon>
    </lineage>
</organism>
<keyword evidence="1" id="KW-0812">Transmembrane</keyword>
<gene>
    <name evidence="2" type="ORF">H9657_17500</name>
</gene>
<keyword evidence="1" id="KW-0472">Membrane</keyword>
<proteinExistence type="predicted"/>
<dbReference type="EMBL" id="JACSQV010000019">
    <property type="protein sequence ID" value="MBD7920070.1"/>
    <property type="molecule type" value="Genomic_DNA"/>
</dbReference>
<comment type="caution">
    <text evidence="2">The sequence shown here is derived from an EMBL/GenBank/DDBJ whole genome shotgun (WGS) entry which is preliminary data.</text>
</comment>
<dbReference type="Proteomes" id="UP000604241">
    <property type="component" value="Unassembled WGS sequence"/>
</dbReference>
<evidence type="ECO:0000313" key="2">
    <source>
        <dbReference type="EMBL" id="MBD7920070.1"/>
    </source>
</evidence>